<reference evidence="1 2" key="1">
    <citation type="journal article" date="2013" name="Proc. Natl. Acad. Sci. U.S.A.">
        <title>Genome of Phaeocystis globosa virus PgV-16T highlights the common ancestry of the largest known DNA viruses infecting eukaryotes.</title>
        <authorList>
            <person name="Santini S."/>
            <person name="Jeudy S."/>
            <person name="Bartoli J."/>
            <person name="Poirot O."/>
            <person name="Lescot M."/>
            <person name="Abergel C."/>
            <person name="Barbe V."/>
            <person name="Wommack K.E."/>
            <person name="Noordeloos A.A."/>
            <person name="Brussaard C.P."/>
            <person name="Claverie J.M."/>
        </authorList>
    </citation>
    <scope>NUCLEOTIDE SEQUENCE [LARGE SCALE GENOMIC DNA]</scope>
    <source>
        <strain evidence="1 2">16T</strain>
    </source>
</reference>
<dbReference type="EMBL" id="KC662249">
    <property type="protein sequence ID" value="AGM15473.1"/>
    <property type="molecule type" value="Genomic_DNA"/>
</dbReference>
<gene>
    <name evidence="1" type="ORF">PGCG_00162</name>
</gene>
<sequence>MSQILFLISGIIAGILYYNMMKISIEESHKNCSFVANKMTDILAFIVGGILLYYGLRIYNDNVLVAIGISIITEHILQITYKF</sequence>
<keyword evidence="2" id="KW-1185">Reference proteome</keyword>
<accession>A0AC59EX10</accession>
<name>A0AC59EX10_9VIRU</name>
<organism evidence="1 2">
    <name type="scientific">Phaeocystis globosa virus PgV-16T</name>
    <dbReference type="NCBI Taxonomy" id="3071227"/>
    <lineage>
        <taxon>Viruses</taxon>
        <taxon>Varidnaviria</taxon>
        <taxon>Bamfordvirae</taxon>
        <taxon>Nucleocytoviricota</taxon>
        <taxon>Megaviricetes</taxon>
        <taxon>Imitervirales</taxon>
        <taxon>Mesomimiviridae</taxon>
        <taxon>Tethysvirus</taxon>
        <taxon>Tethysvirus hollandense</taxon>
    </lineage>
</organism>
<proteinExistence type="predicted"/>
<evidence type="ECO:0000313" key="2">
    <source>
        <dbReference type="Proteomes" id="UP000204225"/>
    </source>
</evidence>
<dbReference type="Proteomes" id="UP000204225">
    <property type="component" value="Segment"/>
</dbReference>
<protein>
    <submittedName>
        <fullName evidence="1">Uncharacterized protein</fullName>
    </submittedName>
</protein>
<evidence type="ECO:0000313" key="1">
    <source>
        <dbReference type="EMBL" id="AGM15473.1"/>
    </source>
</evidence>